<feature type="region of interest" description="Disordered" evidence="3">
    <location>
        <begin position="829"/>
        <end position="871"/>
    </location>
</feature>
<feature type="coiled-coil region" evidence="2">
    <location>
        <begin position="705"/>
        <end position="777"/>
    </location>
</feature>
<dbReference type="Pfam" id="PF09727">
    <property type="entry name" value="CortBP2"/>
    <property type="match status" value="1"/>
</dbReference>
<gene>
    <name evidence="5" type="primary">FILIP1L</name>
</gene>
<dbReference type="Ensembl" id="ENSLLET00000002546.1">
    <property type="protein sequence ID" value="ENSLLEP00000002440.1"/>
    <property type="gene ID" value="ENSLLEG00000001584.1"/>
</dbReference>
<feature type="compositionally biased region" description="Polar residues" evidence="3">
    <location>
        <begin position="850"/>
        <end position="860"/>
    </location>
</feature>
<name>A0A8C5LMI7_9ANUR</name>
<accession>A0A8C5LMI7</accession>
<feature type="compositionally biased region" description="Low complexity" evidence="3">
    <location>
        <begin position="1097"/>
        <end position="1106"/>
    </location>
</feature>
<evidence type="ECO:0000256" key="2">
    <source>
        <dbReference type="SAM" id="Coils"/>
    </source>
</evidence>
<sequence>MRSRSNSFESPANKMTCIRGKMYQHINAENEDTSCLHTGKIKKAGDRREYVAETGTILRSHKSEEKEKEKASSKKADDLSRDDLLFLLSVLEGELQARDEVISVLKAEKIDLALLEAQYGFVTPKRVLEALQRDAIQSNAPQWQEDIYEKPMCELDKVVEKHKDTHKRMLEQLLLLEDEKRKHTDYMEKSDEFTNLLEQERERLKKLIEQETAYQAKTEKENHRKIAKLRDELTKLKSFALIVVDEQQRLTEQLQLQSGKIQELTSTSQQAQESVATLEVKAEEEEQKANRLELELQNQASKFFQDQEATMAKLTSEETQNRQLRLKLTSLSRQIDELEETNKTLRKAEEELHELREKINKGECGNSSLMAEVEDLRKRLLEMEGKDEELIKMEEQCMDLNKKLEKEASQSKNLKVEVDKLNKRIIELEKLEDAFNKSKQECQSIKSTLEKERTCTKQLCNELESLKVRIRELEAIEVKLEKTENILKEDLTKLKTLTVMLVEERKTLMEKIRQTEDKLKSTNTQLQQEQNKVTSITEKLIEESKRSLKSKAELQERMQNVAKENDELKSKLRSEEEKGNDLTAKTSMLKKKLQSLEVIEKEFLKNKMKQESKQSEPLYQENNKIRELTQEVERLKHTLKQMKAMEDDLMKTEDEFESLERRYYNEQQKAKIFSEELEVVKLELANYKLAEKSGTYQEKILLTKLKEEEAKSGHLSREVTALKEKIHDYMKTEDTICRLKGDHSVLQRKLHQQENRNKELTKEMENLSKELERYRRFSKSLRPSLNGRRISDFQVFSKEVQTDPTDNEPPDYKSLIPLERAVINGQLYQESDNEEDEDANEEESTVAFKRNSTNGNSLNSKKPRSQWLKSNQQPLQNGKVHLKQNGNYMHPGDMVLTHTPGQPLHIKVTPDHGQNTATLEITSPTTENPHSFTSTAVIPNCGSTPKQRITIIQNGSLTPVKSRMIDGYVTPDQVMSPLTMASFVRPRTPDSCGSITPDRTMSPIQVLALTSSSSSPDRVLSPEPMEISGSHAVFRVSPDKQSGWQFQRSNSSSSTSSVITTEDNKIHIHLGRPTSPTSPITPVQEKRHSLTNGTPNKPTNKITSSITITPTATPLARQSQITVSNHNN</sequence>
<evidence type="ECO:0000256" key="1">
    <source>
        <dbReference type="ARBA" id="ARBA00023054"/>
    </source>
</evidence>
<dbReference type="GeneTree" id="ENSGT00950000182852"/>
<evidence type="ECO:0000313" key="6">
    <source>
        <dbReference type="Proteomes" id="UP000694569"/>
    </source>
</evidence>
<feature type="compositionally biased region" description="Basic and acidic residues" evidence="3">
    <location>
        <begin position="563"/>
        <end position="579"/>
    </location>
</feature>
<evidence type="ECO:0000313" key="5">
    <source>
        <dbReference type="Ensembl" id="ENSLLEP00000002440.1"/>
    </source>
</evidence>
<feature type="coiled-coil region" evidence="2">
    <location>
        <begin position="159"/>
        <end position="217"/>
    </location>
</feature>
<reference evidence="5" key="1">
    <citation type="submission" date="2025-08" db="UniProtKB">
        <authorList>
            <consortium name="Ensembl"/>
        </authorList>
    </citation>
    <scope>IDENTIFICATION</scope>
</reference>
<feature type="region of interest" description="Disordered" evidence="3">
    <location>
        <begin position="559"/>
        <end position="579"/>
    </location>
</feature>
<protein>
    <submittedName>
        <fullName evidence="5">Filamin A interacting protein 1 like</fullName>
    </submittedName>
</protein>
<evidence type="ECO:0000259" key="4">
    <source>
        <dbReference type="Pfam" id="PF09727"/>
    </source>
</evidence>
<feature type="region of interest" description="Disordered" evidence="3">
    <location>
        <begin position="55"/>
        <end position="74"/>
    </location>
</feature>
<feature type="region of interest" description="Disordered" evidence="3">
    <location>
        <begin position="1043"/>
        <end position="1106"/>
    </location>
</feature>
<organism evidence="5 6">
    <name type="scientific">Leptobrachium leishanense</name>
    <name type="common">Leishan spiny toad</name>
    <dbReference type="NCBI Taxonomy" id="445787"/>
    <lineage>
        <taxon>Eukaryota</taxon>
        <taxon>Metazoa</taxon>
        <taxon>Chordata</taxon>
        <taxon>Craniata</taxon>
        <taxon>Vertebrata</taxon>
        <taxon>Euteleostomi</taxon>
        <taxon>Amphibia</taxon>
        <taxon>Batrachia</taxon>
        <taxon>Anura</taxon>
        <taxon>Pelobatoidea</taxon>
        <taxon>Megophryidae</taxon>
        <taxon>Leptobrachium</taxon>
    </lineage>
</organism>
<dbReference type="InterPro" id="IPR019131">
    <property type="entry name" value="Cortactin-binding_p2_N"/>
</dbReference>
<dbReference type="OrthoDB" id="9895588at2759"/>
<proteinExistence type="predicted"/>
<feature type="compositionally biased region" description="Basic and acidic residues" evidence="3">
    <location>
        <begin position="61"/>
        <end position="74"/>
    </location>
</feature>
<dbReference type="Proteomes" id="UP000694569">
    <property type="component" value="Unplaced"/>
</dbReference>
<feature type="compositionally biased region" description="Acidic residues" evidence="3">
    <location>
        <begin position="831"/>
        <end position="844"/>
    </location>
</feature>
<evidence type="ECO:0000256" key="3">
    <source>
        <dbReference type="SAM" id="MobiDB-lite"/>
    </source>
</evidence>
<dbReference type="PANTHER" id="PTHR23166:SF4">
    <property type="entry name" value="FILAMIN A-INTERACTING PROTEIN 1-LIKE"/>
    <property type="match status" value="1"/>
</dbReference>
<dbReference type="InterPro" id="IPR050719">
    <property type="entry name" value="Cortactin-Actin_Reg"/>
</dbReference>
<feature type="coiled-coil region" evidence="2">
    <location>
        <begin position="618"/>
        <end position="669"/>
    </location>
</feature>
<keyword evidence="1 2" id="KW-0175">Coiled coil</keyword>
<dbReference type="AlphaFoldDB" id="A0A8C5LMI7"/>
<dbReference type="Gene3D" id="1.20.5.1700">
    <property type="match status" value="1"/>
</dbReference>
<feature type="domain" description="Cortactin-binding protein-2 N-terminal" evidence="4">
    <location>
        <begin position="78"/>
        <end position="249"/>
    </location>
</feature>
<keyword evidence="6" id="KW-1185">Reference proteome</keyword>
<dbReference type="PANTHER" id="PTHR23166">
    <property type="entry name" value="FILAMIN/GPBP-INTERACTING PROTEIN"/>
    <property type="match status" value="1"/>
</dbReference>
<reference evidence="5" key="2">
    <citation type="submission" date="2025-09" db="UniProtKB">
        <authorList>
            <consortium name="Ensembl"/>
        </authorList>
    </citation>
    <scope>IDENTIFICATION</scope>
</reference>